<protein>
    <submittedName>
        <fullName evidence="1">Uncharacterized protein</fullName>
    </submittedName>
</protein>
<organism evidence="1 2">
    <name type="scientific">Synaphobranchus kaupii</name>
    <name type="common">Kaup's arrowtooth eel</name>
    <dbReference type="NCBI Taxonomy" id="118154"/>
    <lineage>
        <taxon>Eukaryota</taxon>
        <taxon>Metazoa</taxon>
        <taxon>Chordata</taxon>
        <taxon>Craniata</taxon>
        <taxon>Vertebrata</taxon>
        <taxon>Euteleostomi</taxon>
        <taxon>Actinopterygii</taxon>
        <taxon>Neopterygii</taxon>
        <taxon>Teleostei</taxon>
        <taxon>Anguilliformes</taxon>
        <taxon>Synaphobranchidae</taxon>
        <taxon>Synaphobranchus</taxon>
    </lineage>
</organism>
<keyword evidence="2" id="KW-1185">Reference proteome</keyword>
<evidence type="ECO:0000313" key="1">
    <source>
        <dbReference type="EMBL" id="KAJ8375570.1"/>
    </source>
</evidence>
<gene>
    <name evidence="1" type="ORF">SKAU_G00061500</name>
</gene>
<reference evidence="1" key="1">
    <citation type="journal article" date="2023" name="Science">
        <title>Genome structures resolve the early diversification of teleost fishes.</title>
        <authorList>
            <person name="Parey E."/>
            <person name="Louis A."/>
            <person name="Montfort J."/>
            <person name="Bouchez O."/>
            <person name="Roques C."/>
            <person name="Iampietro C."/>
            <person name="Lluch J."/>
            <person name="Castinel A."/>
            <person name="Donnadieu C."/>
            <person name="Desvignes T."/>
            <person name="Floi Bucao C."/>
            <person name="Jouanno E."/>
            <person name="Wen M."/>
            <person name="Mejri S."/>
            <person name="Dirks R."/>
            <person name="Jansen H."/>
            <person name="Henkel C."/>
            <person name="Chen W.J."/>
            <person name="Zahm M."/>
            <person name="Cabau C."/>
            <person name="Klopp C."/>
            <person name="Thompson A.W."/>
            <person name="Robinson-Rechavi M."/>
            <person name="Braasch I."/>
            <person name="Lecointre G."/>
            <person name="Bobe J."/>
            <person name="Postlethwait J.H."/>
            <person name="Berthelot C."/>
            <person name="Roest Crollius H."/>
            <person name="Guiguen Y."/>
        </authorList>
    </citation>
    <scope>NUCLEOTIDE SEQUENCE</scope>
    <source>
        <strain evidence="1">WJC10195</strain>
    </source>
</reference>
<comment type="caution">
    <text evidence="1">The sequence shown here is derived from an EMBL/GenBank/DDBJ whole genome shotgun (WGS) entry which is preliminary data.</text>
</comment>
<accession>A0A9Q1JAS6</accession>
<sequence length="81" mass="8760">MPVAMPGDAPVNIERDAVAVACWNLLRRSDRVACWTLDIVIEATRWRWECITVAERPGAVDAVTEEAEACCGAADSEDAGL</sequence>
<dbReference type="EMBL" id="JAINUF010000002">
    <property type="protein sequence ID" value="KAJ8375570.1"/>
    <property type="molecule type" value="Genomic_DNA"/>
</dbReference>
<evidence type="ECO:0000313" key="2">
    <source>
        <dbReference type="Proteomes" id="UP001152622"/>
    </source>
</evidence>
<proteinExistence type="predicted"/>
<name>A0A9Q1JAS6_SYNKA</name>
<dbReference type="Proteomes" id="UP001152622">
    <property type="component" value="Chromosome 2"/>
</dbReference>
<dbReference type="AlphaFoldDB" id="A0A9Q1JAS6"/>